<keyword evidence="3" id="KW-1185">Reference proteome</keyword>
<feature type="domain" description="SGNH hydrolase-type esterase" evidence="1">
    <location>
        <begin position="9"/>
        <end position="196"/>
    </location>
</feature>
<dbReference type="Proteomes" id="UP001465153">
    <property type="component" value="Unassembled WGS sequence"/>
</dbReference>
<evidence type="ECO:0000313" key="3">
    <source>
        <dbReference type="Proteomes" id="UP001465153"/>
    </source>
</evidence>
<reference evidence="2 3" key="1">
    <citation type="submission" date="2024-04" db="EMBL/GenBank/DDBJ databases">
        <title>Draft genome sequence of Sessilibacter corallicola NBRC 116591.</title>
        <authorList>
            <person name="Miyakawa T."/>
            <person name="Kusuya Y."/>
            <person name="Miura T."/>
        </authorList>
    </citation>
    <scope>NUCLEOTIDE SEQUENCE [LARGE SCALE GENOMIC DNA]</scope>
    <source>
        <strain evidence="2 3">KU-00831-HH</strain>
    </source>
</reference>
<gene>
    <name evidence="2" type="ORF">NBRC116591_33550</name>
</gene>
<dbReference type="InterPro" id="IPR013830">
    <property type="entry name" value="SGNH_hydro"/>
</dbReference>
<name>A0ABQ0AD10_9GAMM</name>
<proteinExistence type="predicted"/>
<dbReference type="EMBL" id="BAABWN010000012">
    <property type="protein sequence ID" value="GAA6169544.1"/>
    <property type="molecule type" value="Genomic_DNA"/>
</dbReference>
<comment type="caution">
    <text evidence="2">The sequence shown here is derived from an EMBL/GenBank/DDBJ whole genome shotgun (WGS) entry which is preliminary data.</text>
</comment>
<dbReference type="Pfam" id="PF13472">
    <property type="entry name" value="Lipase_GDSL_2"/>
    <property type="match status" value="1"/>
</dbReference>
<sequence length="213" mass="23516">MQQILIYSDSLTWGIIPNTRQRLPFDKRWPGVFENTLNALGQNIRVIENCLNGRRTVWSDPFKDGRDGSQGLAQVIEMHSPLDWVVLLLGSNDFQCTHDNNAWLSAQGMAKLVRIIRQAPIEPGMPVPEIMIVAPPTIVKPKGVIAHKFLGSEVRCVGLAAELEQVANENSAHFFNAGDVTEASVVDGIHLDEDQHAVLGEALAHEIARITNL</sequence>
<protein>
    <submittedName>
        <fullName evidence="2">SGNH/GDSL hydrolase family protein</fullName>
    </submittedName>
</protein>
<dbReference type="Gene3D" id="3.40.50.1110">
    <property type="entry name" value="SGNH hydrolase"/>
    <property type="match status" value="1"/>
</dbReference>
<dbReference type="GO" id="GO:0016787">
    <property type="term" value="F:hydrolase activity"/>
    <property type="evidence" value="ECO:0007669"/>
    <property type="project" value="UniProtKB-KW"/>
</dbReference>
<dbReference type="InterPro" id="IPR036514">
    <property type="entry name" value="SGNH_hydro_sf"/>
</dbReference>
<evidence type="ECO:0000313" key="2">
    <source>
        <dbReference type="EMBL" id="GAA6169544.1"/>
    </source>
</evidence>
<dbReference type="RefSeq" id="WP_353304045.1">
    <property type="nucleotide sequence ID" value="NZ_BAABWN010000012.1"/>
</dbReference>
<organism evidence="2 3">
    <name type="scientific">Sessilibacter corallicola</name>
    <dbReference type="NCBI Taxonomy" id="2904075"/>
    <lineage>
        <taxon>Bacteria</taxon>
        <taxon>Pseudomonadati</taxon>
        <taxon>Pseudomonadota</taxon>
        <taxon>Gammaproteobacteria</taxon>
        <taxon>Cellvibrionales</taxon>
        <taxon>Cellvibrionaceae</taxon>
        <taxon>Sessilibacter</taxon>
    </lineage>
</organism>
<evidence type="ECO:0000259" key="1">
    <source>
        <dbReference type="Pfam" id="PF13472"/>
    </source>
</evidence>
<accession>A0ABQ0AD10</accession>
<dbReference type="CDD" id="cd01839">
    <property type="entry name" value="SGNH_arylesterase_like"/>
    <property type="match status" value="1"/>
</dbReference>
<keyword evidence="2" id="KW-0378">Hydrolase</keyword>
<dbReference type="SUPFAM" id="SSF52266">
    <property type="entry name" value="SGNH hydrolase"/>
    <property type="match status" value="1"/>
</dbReference>